<comment type="similarity">
    <text evidence="1">Belongs to the glycosyltransferase 2 family.</text>
</comment>
<feature type="transmembrane region" description="Helical" evidence="4">
    <location>
        <begin position="342"/>
        <end position="365"/>
    </location>
</feature>
<keyword evidence="4" id="KW-0472">Membrane</keyword>
<keyword evidence="3" id="KW-0808">Transferase</keyword>
<dbReference type="CDD" id="cd04192">
    <property type="entry name" value="GT_2_like_e"/>
    <property type="match status" value="1"/>
</dbReference>
<evidence type="ECO:0000256" key="3">
    <source>
        <dbReference type="ARBA" id="ARBA00022679"/>
    </source>
</evidence>
<dbReference type="PANTHER" id="PTHR43630:SF1">
    <property type="entry name" value="POLY-BETA-1,6-N-ACETYL-D-GLUCOSAMINE SYNTHASE"/>
    <property type="match status" value="1"/>
</dbReference>
<sequence length="374" mass="42384">MIIVSAFITIAYLLLIGAFIFGLERIALFNLENLASKTNFSIVIPFRNEAENLPGLLASIERLNYPKNQFETLFIDDASEDNSAEIIKQSLSKSNINFKIVKNERSTASPKKDAIETAIKQAKHDWIITTDADCILPEYWLNSFDKFIQKNDACFIAGPVAYNEKHSFLNRFQILDLLSLQGATIGGFGLKKPFLCNGANLAYKKELFLKLNGFEGNSNIASGDDIFFLEKVVKTHPEQLHYLKCKQAIVETPAQPNWNLLFEQRKRWAAKTSNYNNGFGKFTGLVVLLMNALVLLGLCLSFFAVLNPKFWIYIFAAKFCIDFGLIYKSAIFFNQKSALKSFVFAFLVYPFFSVFVALTSLVSGYQWKGRTFKK</sequence>
<reference evidence="6 7" key="1">
    <citation type="submission" date="2020-03" db="EMBL/GenBank/DDBJ databases">
        <title>Tamlana sp. nov, isolated from XXX.</title>
        <authorList>
            <person name="Cao W.R."/>
        </authorList>
    </citation>
    <scope>NUCLEOTIDE SEQUENCE [LARGE SCALE GENOMIC DNA]</scope>
    <source>
        <strain evidence="6 7">HST1-43</strain>
    </source>
</reference>
<evidence type="ECO:0000259" key="5">
    <source>
        <dbReference type="Pfam" id="PF00535"/>
    </source>
</evidence>
<feature type="transmembrane region" description="Helical" evidence="4">
    <location>
        <begin position="282"/>
        <end position="304"/>
    </location>
</feature>
<evidence type="ECO:0000256" key="1">
    <source>
        <dbReference type="ARBA" id="ARBA00006739"/>
    </source>
</evidence>
<keyword evidence="7" id="KW-1185">Reference proteome</keyword>
<keyword evidence="4" id="KW-0812">Transmembrane</keyword>
<feature type="domain" description="Glycosyltransferase 2-like" evidence="5">
    <location>
        <begin position="41"/>
        <end position="206"/>
    </location>
</feature>
<accession>A0ABX1DBX8</accession>
<dbReference type="SUPFAM" id="SSF53448">
    <property type="entry name" value="Nucleotide-diphospho-sugar transferases"/>
    <property type="match status" value="1"/>
</dbReference>
<dbReference type="Pfam" id="PF00535">
    <property type="entry name" value="Glycos_transf_2"/>
    <property type="match status" value="1"/>
</dbReference>
<evidence type="ECO:0000313" key="7">
    <source>
        <dbReference type="Proteomes" id="UP000760545"/>
    </source>
</evidence>
<dbReference type="EMBL" id="JAAVJS010000012">
    <property type="protein sequence ID" value="NJX15866.1"/>
    <property type="molecule type" value="Genomic_DNA"/>
</dbReference>
<protein>
    <submittedName>
        <fullName evidence="6">Glycosyltransferase</fullName>
    </submittedName>
</protein>
<feature type="transmembrane region" description="Helical" evidence="4">
    <location>
        <begin position="6"/>
        <end position="23"/>
    </location>
</feature>
<dbReference type="RefSeq" id="WP_167918106.1">
    <property type="nucleotide sequence ID" value="NZ_JAAVJS010000012.1"/>
</dbReference>
<evidence type="ECO:0000256" key="2">
    <source>
        <dbReference type="ARBA" id="ARBA00022676"/>
    </source>
</evidence>
<keyword evidence="2" id="KW-0328">Glycosyltransferase</keyword>
<keyword evidence="4" id="KW-1133">Transmembrane helix</keyword>
<dbReference type="Proteomes" id="UP000760545">
    <property type="component" value="Unassembled WGS sequence"/>
</dbReference>
<comment type="caution">
    <text evidence="6">The sequence shown here is derived from an EMBL/GenBank/DDBJ whole genome shotgun (WGS) entry which is preliminary data.</text>
</comment>
<gene>
    <name evidence="6" type="ORF">HC176_10235</name>
</gene>
<feature type="transmembrane region" description="Helical" evidence="4">
    <location>
        <begin position="310"/>
        <end position="330"/>
    </location>
</feature>
<name>A0ABX1DBX8_9FLAO</name>
<dbReference type="InterPro" id="IPR001173">
    <property type="entry name" value="Glyco_trans_2-like"/>
</dbReference>
<evidence type="ECO:0000256" key="4">
    <source>
        <dbReference type="SAM" id="Phobius"/>
    </source>
</evidence>
<dbReference type="InterPro" id="IPR029044">
    <property type="entry name" value="Nucleotide-diphossugar_trans"/>
</dbReference>
<proteinExistence type="inferred from homology"/>
<organism evidence="6 7">
    <name type="scientific">Tamlana crocina</name>
    <dbReference type="NCBI Taxonomy" id="393006"/>
    <lineage>
        <taxon>Bacteria</taxon>
        <taxon>Pseudomonadati</taxon>
        <taxon>Bacteroidota</taxon>
        <taxon>Flavobacteriia</taxon>
        <taxon>Flavobacteriales</taxon>
        <taxon>Flavobacteriaceae</taxon>
        <taxon>Tamlana</taxon>
    </lineage>
</organism>
<dbReference type="PANTHER" id="PTHR43630">
    <property type="entry name" value="POLY-BETA-1,6-N-ACETYL-D-GLUCOSAMINE SYNTHASE"/>
    <property type="match status" value="1"/>
</dbReference>
<dbReference type="Gene3D" id="3.90.550.10">
    <property type="entry name" value="Spore Coat Polysaccharide Biosynthesis Protein SpsA, Chain A"/>
    <property type="match status" value="1"/>
</dbReference>
<evidence type="ECO:0000313" key="6">
    <source>
        <dbReference type="EMBL" id="NJX15866.1"/>
    </source>
</evidence>